<evidence type="ECO:0000256" key="1">
    <source>
        <dbReference type="ARBA" id="ARBA00022468"/>
    </source>
</evidence>
<name>C9SE18_VERA1</name>
<dbReference type="Pfam" id="PF02145">
    <property type="entry name" value="Rap_GAP"/>
    <property type="match status" value="1"/>
</dbReference>
<keyword evidence="5" id="KW-1185">Reference proteome</keyword>
<dbReference type="GO" id="GO:0051056">
    <property type="term" value="P:regulation of small GTPase mediated signal transduction"/>
    <property type="evidence" value="ECO:0007669"/>
    <property type="project" value="InterPro"/>
</dbReference>
<dbReference type="GO" id="GO:0005096">
    <property type="term" value="F:GTPase activator activity"/>
    <property type="evidence" value="ECO:0007669"/>
    <property type="project" value="UniProtKB-KW"/>
</dbReference>
<dbReference type="OMA" id="ATRFLMN"/>
<dbReference type="Pfam" id="PF03542">
    <property type="entry name" value="Tuberin"/>
    <property type="match status" value="1"/>
</dbReference>
<evidence type="ECO:0000313" key="4">
    <source>
        <dbReference type="EMBL" id="EEY17265.1"/>
    </source>
</evidence>
<evidence type="ECO:0000259" key="3">
    <source>
        <dbReference type="PROSITE" id="PS50085"/>
    </source>
</evidence>
<feature type="compositionally biased region" description="Polar residues" evidence="2">
    <location>
        <begin position="1395"/>
        <end position="1406"/>
    </location>
</feature>
<dbReference type="Proteomes" id="UP000008698">
    <property type="component" value="Unassembled WGS sequence"/>
</dbReference>
<feature type="region of interest" description="Disordered" evidence="2">
    <location>
        <begin position="607"/>
        <end position="630"/>
    </location>
</feature>
<evidence type="ECO:0000256" key="2">
    <source>
        <dbReference type="SAM" id="MobiDB-lite"/>
    </source>
</evidence>
<gene>
    <name evidence="4" type="ORF">VDBG_03374</name>
</gene>
<sequence length="1515" mass="167956">MSRSPGDVASSPDSSRAGGLANVFKGWTGARLTKSRPPIAQSIFPPRPLNKLKNGSPNERAAAADSLRYAISEYPLSPVLDIWYAAKDLIDAGKASAARIAGWELLAECVKHKSSTDLERKEFFQTLTAPANPEDFHLQLASLVDLTNHGRDLSGFDYDVIPLLRKWLREAYQAVKVARKHASRDAKRNPKLRVSVAGEEKNLQQLFTFIVEVTKFSSNVADETALAGLVNALVAICLNTIVEDDLRACIGVIDAIVTFGSLPSGSFRECVLVLGSIFCLVPNLHKPAWHTLSIILKSHNGHATVRVLLDLLRDLPADGNSKGKDTRDIRGALAVLEKLVAKSTEKGYPTVPFTLLMNGLVATVQCTPSARVHCAVLKLLNSLFSDSDGKLHHMIAEENWTTALSIATECSKKATQATSGDNDATKTETESDRPYEAIRRELLRMIARLESLMTSKNGSFVPRPVVIQFFMDVHTLIPDSTAVVVLDYFQEFRCCSPSDLEWEDNLALVRRGFFGNRQRSSHVRLLALRSITDAYEMMDLVGEEMEEDCIATLVKDLLSDVSAETDVAVLDALVSLMVDVAIASDQELFNFITSTLKSLVSSDRLEPPASQALSPGAPPTLERSPFESESSKSDIVTQGFVRLFMRCMNANGLKSAKLFDILVSIARGSHNQIDARLTAMKLLFRLRADWASSIFLTVDTEAEGLAASLYRTEASLARKQAGDATLSARASRAETWRPCEICQSYIIQSCRHPGSIEPKAEEDSMHHVALNVTAWLSTINTIFENGCDWEVFSMILVHLPSQLSNHAMFRGALTEMQRLRRVVCEQIRLNAFQEPPTYTGLRRADVAICLFHSLTMILSYHEHFLKDQEDEIVRAFVHGISTWESKCLVQMLQKMAQIITQPHVAMHILEFLAGLSRLPALYVNFREEEYRIVFGICIRYLQYIRDKQQNHRALELSPTTVDGNSASTDDLPQYVYSLAHHVITFWFLALRLPDRSNHVGWIAKNLFANVESGQGLEEQAMVTIDFMQRVAYADANESSCDPLFTKERFGEILTRRWLIGNSIVTIEQATATGWAQITKRQPSGTSSYVVRENFRPPPAHQTMQGTEVVRASDHSNNVLPSHLMVQLMTSIPQTSESLRPIPLPDDDAVQRAVRVFDRNSTVDGHKVGVIYIGEGQTDEVEILSNVSGSSDYVEFLNGLGTLTKLKGSTFNTQGLDRDYDSDGQYTFCWRDRVTEMVFHVITQMPTNLERDPQCILKKRHIGNDFVNIIFNDSGHPFRFDTFPSEFNYVNIVITPESRASFIASREAPPADKQQFMPFYKVQLMSKPGFPTISPASETKMVSLKALPGFIRLLALNASVFSLVWANREGGDTVSSWRNRLREIKRLREKHGYTPATPTNHQITFGQSPFGPPQAGGSTPSPPTTSLGGGHHGGSLAAATHSQAAADLSRPASSVRDSFGSSLRRSSVATFFTSTSEQTSHRSSMLSTTTTTNDTEISPSTGLDSLVESVDFSRWA</sequence>
<dbReference type="GO" id="GO:0032007">
    <property type="term" value="P:negative regulation of TOR signaling"/>
    <property type="evidence" value="ECO:0007669"/>
    <property type="project" value="TreeGrafter"/>
</dbReference>
<dbReference type="InterPro" id="IPR018515">
    <property type="entry name" value="Tuberin-type_domain"/>
</dbReference>
<dbReference type="GeneID" id="9533318"/>
<dbReference type="GO" id="GO:0005634">
    <property type="term" value="C:nucleus"/>
    <property type="evidence" value="ECO:0007669"/>
    <property type="project" value="InterPro"/>
</dbReference>
<proteinExistence type="predicted"/>
<dbReference type="InterPro" id="IPR000331">
    <property type="entry name" value="Rap/Ran_GAP_dom"/>
</dbReference>
<feature type="domain" description="Rap-GAP" evidence="3">
    <location>
        <begin position="1153"/>
        <end position="1386"/>
    </location>
</feature>
<evidence type="ECO:0000313" key="5">
    <source>
        <dbReference type="Proteomes" id="UP000008698"/>
    </source>
</evidence>
<dbReference type="GO" id="GO:0033596">
    <property type="term" value="C:TSC1-TSC2 complex"/>
    <property type="evidence" value="ECO:0007669"/>
    <property type="project" value="TreeGrafter"/>
</dbReference>
<feature type="compositionally biased region" description="Low complexity" evidence="2">
    <location>
        <begin position="1433"/>
        <end position="1445"/>
    </location>
</feature>
<reference evidence="5" key="1">
    <citation type="journal article" date="2011" name="PLoS Pathog.">
        <title>Comparative genomics yields insights into niche adaptation of plant vascular wilt pathogens.</title>
        <authorList>
            <person name="Klosterman S.J."/>
            <person name="Subbarao K.V."/>
            <person name="Kang S."/>
            <person name="Veronese P."/>
            <person name="Gold S.E."/>
            <person name="Thomma B.P.H.J."/>
            <person name="Chen Z."/>
            <person name="Henrissat B."/>
            <person name="Lee Y.-H."/>
            <person name="Park J."/>
            <person name="Garcia-Pedrajas M.D."/>
            <person name="Barbara D.J."/>
            <person name="Anchieta A."/>
            <person name="de Jonge R."/>
            <person name="Santhanam P."/>
            <person name="Maruthachalam K."/>
            <person name="Atallah Z."/>
            <person name="Amyotte S.G."/>
            <person name="Paz Z."/>
            <person name="Inderbitzin P."/>
            <person name="Hayes R.J."/>
            <person name="Heiman D.I."/>
            <person name="Young S."/>
            <person name="Zeng Q."/>
            <person name="Engels R."/>
            <person name="Galagan J."/>
            <person name="Cuomo C.A."/>
            <person name="Dobinson K.F."/>
            <person name="Ma L.-J."/>
        </authorList>
    </citation>
    <scope>NUCLEOTIDE SEQUENCE [LARGE SCALE GENOMIC DNA]</scope>
    <source>
        <strain evidence="5">VaMs.102 / ATCC MYA-4576 / FGSC 10136</strain>
    </source>
</reference>
<feature type="region of interest" description="Disordered" evidence="2">
    <location>
        <begin position="1473"/>
        <end position="1501"/>
    </location>
</feature>
<keyword evidence="1" id="KW-0343">GTPase activation</keyword>
<dbReference type="KEGG" id="val:VDBG_03374"/>
<feature type="region of interest" description="Disordered" evidence="2">
    <location>
        <begin position="1388"/>
        <end position="1459"/>
    </location>
</feature>
<dbReference type="PROSITE" id="PS50085">
    <property type="entry name" value="RAPGAP"/>
    <property type="match status" value="1"/>
</dbReference>
<dbReference type="InterPro" id="IPR016024">
    <property type="entry name" value="ARM-type_fold"/>
</dbReference>
<accession>C9SE18</accession>
<dbReference type="RefSeq" id="XP_003007235.1">
    <property type="nucleotide sequence ID" value="XM_003007189.1"/>
</dbReference>
<dbReference type="OrthoDB" id="19311at2759"/>
<dbReference type="Gene3D" id="3.40.50.11210">
    <property type="entry name" value="Rap/Ran-GAP"/>
    <property type="match status" value="1"/>
</dbReference>
<dbReference type="eggNOG" id="KOG3687">
    <property type="taxonomic scope" value="Eukaryota"/>
</dbReference>
<dbReference type="PANTHER" id="PTHR10063:SF0">
    <property type="entry name" value="TUBERIN"/>
    <property type="match status" value="1"/>
</dbReference>
<protein>
    <submittedName>
        <fullName evidence="4">Tuberin</fullName>
    </submittedName>
</protein>
<dbReference type="InterPro" id="IPR024584">
    <property type="entry name" value="Tuberin_N"/>
</dbReference>
<dbReference type="InterPro" id="IPR035974">
    <property type="entry name" value="Rap/Ran-GAP_sf"/>
</dbReference>
<dbReference type="PANTHER" id="PTHR10063">
    <property type="entry name" value="TUBERIN"/>
    <property type="match status" value="1"/>
</dbReference>
<dbReference type="SUPFAM" id="SSF48371">
    <property type="entry name" value="ARM repeat"/>
    <property type="match status" value="1"/>
</dbReference>
<dbReference type="SUPFAM" id="SSF111347">
    <property type="entry name" value="Rap/Ran-GAP"/>
    <property type="match status" value="1"/>
</dbReference>
<dbReference type="Pfam" id="PF11864">
    <property type="entry name" value="DUF3384"/>
    <property type="match status" value="1"/>
</dbReference>
<dbReference type="FunFam" id="3.40.50.11210:FF:000007">
    <property type="entry name" value="Tuberous sclerosis 2"/>
    <property type="match status" value="1"/>
</dbReference>
<dbReference type="EMBL" id="DS985216">
    <property type="protein sequence ID" value="EEY17265.1"/>
    <property type="molecule type" value="Genomic_DNA"/>
</dbReference>
<organism evidence="5">
    <name type="scientific">Verticillium alfalfae (strain VaMs.102 / ATCC MYA-4576 / FGSC 10136)</name>
    <name type="common">Verticillium wilt of alfalfa</name>
    <name type="synonym">Verticillium albo-atrum</name>
    <dbReference type="NCBI Taxonomy" id="526221"/>
    <lineage>
        <taxon>Eukaryota</taxon>
        <taxon>Fungi</taxon>
        <taxon>Dikarya</taxon>
        <taxon>Ascomycota</taxon>
        <taxon>Pezizomycotina</taxon>
        <taxon>Sordariomycetes</taxon>
        <taxon>Hypocreomycetidae</taxon>
        <taxon>Glomerellales</taxon>
        <taxon>Plectosphaerellaceae</taxon>
        <taxon>Verticillium</taxon>
    </lineage>
</organism>
<dbReference type="STRING" id="526221.C9SE18"/>
<feature type="compositionally biased region" description="Low complexity" evidence="2">
    <location>
        <begin position="1480"/>
        <end position="1500"/>
    </location>
</feature>
<feature type="compositionally biased region" description="Polar residues" evidence="2">
    <location>
        <begin position="1450"/>
        <end position="1459"/>
    </location>
</feature>
<dbReference type="HOGENOM" id="CLU_003828_0_0_1"/>
<dbReference type="InterPro" id="IPR027107">
    <property type="entry name" value="Tuberin/Ral-act_asu"/>
</dbReference>